<keyword evidence="2" id="KW-1185">Reference proteome</keyword>
<dbReference type="Proteomes" id="UP000023152">
    <property type="component" value="Unassembled WGS sequence"/>
</dbReference>
<reference evidence="1 2" key="1">
    <citation type="journal article" date="2013" name="Curr. Biol.">
        <title>The Genome of the Foraminiferan Reticulomyxa filosa.</title>
        <authorList>
            <person name="Glockner G."/>
            <person name="Hulsmann N."/>
            <person name="Schleicher M."/>
            <person name="Noegel A.A."/>
            <person name="Eichinger L."/>
            <person name="Gallinger C."/>
            <person name="Pawlowski J."/>
            <person name="Sierra R."/>
            <person name="Euteneuer U."/>
            <person name="Pillet L."/>
            <person name="Moustafa A."/>
            <person name="Platzer M."/>
            <person name="Groth M."/>
            <person name="Szafranski K."/>
            <person name="Schliwa M."/>
        </authorList>
    </citation>
    <scope>NUCLEOTIDE SEQUENCE [LARGE SCALE GENOMIC DNA]</scope>
</reference>
<accession>X6MRG5</accession>
<proteinExistence type="predicted"/>
<dbReference type="AlphaFoldDB" id="X6MRG5"/>
<evidence type="ECO:0000313" key="1">
    <source>
        <dbReference type="EMBL" id="ETO15700.1"/>
    </source>
</evidence>
<comment type="caution">
    <text evidence="1">The sequence shown here is derived from an EMBL/GenBank/DDBJ whole genome shotgun (WGS) entry which is preliminary data.</text>
</comment>
<dbReference type="InterPro" id="IPR027417">
    <property type="entry name" value="P-loop_NTPase"/>
</dbReference>
<protein>
    <submittedName>
        <fullName evidence="1">Uncharacterized protein</fullName>
    </submittedName>
</protein>
<dbReference type="SUPFAM" id="SSF52540">
    <property type="entry name" value="P-loop containing nucleoside triphosphate hydrolases"/>
    <property type="match status" value="1"/>
</dbReference>
<organism evidence="1 2">
    <name type="scientific">Reticulomyxa filosa</name>
    <dbReference type="NCBI Taxonomy" id="46433"/>
    <lineage>
        <taxon>Eukaryota</taxon>
        <taxon>Sar</taxon>
        <taxon>Rhizaria</taxon>
        <taxon>Retaria</taxon>
        <taxon>Foraminifera</taxon>
        <taxon>Monothalamids</taxon>
        <taxon>Reticulomyxidae</taxon>
        <taxon>Reticulomyxa</taxon>
    </lineage>
</organism>
<evidence type="ECO:0000313" key="2">
    <source>
        <dbReference type="Proteomes" id="UP000023152"/>
    </source>
</evidence>
<sequence>MYSLTSNTNNIRIIIKQNNQHNINYSKNFTIESKKKNVKIDNNTLTTSLEFSNKCVNIYTFENVFNIDAINKTISETITLSIIHNQAVKGKTYSLIGASQNGQNKNDDSTAIIPFATKSCYSDILLNQNIQAETRYDKKGKTICNVNLTTQVPINENVIIHQIMQDIYKTYHKSESKGNHNSSRGHAIITITHIDNNFNQGGPIIIQLPLLQLQQY</sequence>
<name>X6MRG5_RETFI</name>
<gene>
    <name evidence="1" type="ORF">RFI_21656</name>
</gene>
<dbReference type="EMBL" id="ASPP01018869">
    <property type="protein sequence ID" value="ETO15700.1"/>
    <property type="molecule type" value="Genomic_DNA"/>
</dbReference>